<evidence type="ECO:0000313" key="3">
    <source>
        <dbReference type="EMBL" id="KZP25523.1"/>
    </source>
</evidence>
<proteinExistence type="predicted"/>
<dbReference type="EMBL" id="KV417520">
    <property type="protein sequence ID" value="KZP25523.1"/>
    <property type="molecule type" value="Genomic_DNA"/>
</dbReference>
<dbReference type="OrthoDB" id="2663142at2759"/>
<evidence type="ECO:0000256" key="1">
    <source>
        <dbReference type="SAM" id="MobiDB-lite"/>
    </source>
</evidence>
<reference evidence="3 4" key="1">
    <citation type="journal article" date="2016" name="Mol. Biol. Evol.">
        <title>Comparative Genomics of Early-Diverging Mushroom-Forming Fungi Provides Insights into the Origins of Lignocellulose Decay Capabilities.</title>
        <authorList>
            <person name="Nagy L.G."/>
            <person name="Riley R."/>
            <person name="Tritt A."/>
            <person name="Adam C."/>
            <person name="Daum C."/>
            <person name="Floudas D."/>
            <person name="Sun H."/>
            <person name="Yadav J.S."/>
            <person name="Pangilinan J."/>
            <person name="Larsson K.H."/>
            <person name="Matsuura K."/>
            <person name="Barry K."/>
            <person name="Labutti K."/>
            <person name="Kuo R."/>
            <person name="Ohm R.A."/>
            <person name="Bhattacharya S.S."/>
            <person name="Shirouzu T."/>
            <person name="Yoshinaga Y."/>
            <person name="Martin F.M."/>
            <person name="Grigoriev I.V."/>
            <person name="Hibbett D.S."/>
        </authorList>
    </citation>
    <scope>NUCLEOTIDE SEQUENCE [LARGE SCALE GENOMIC DNA]</scope>
    <source>
        <strain evidence="3 4">CBS 109695</strain>
    </source>
</reference>
<dbReference type="AlphaFoldDB" id="A0A166NYV1"/>
<dbReference type="Pfam" id="PF12937">
    <property type="entry name" value="F-box-like"/>
    <property type="match status" value="1"/>
</dbReference>
<feature type="region of interest" description="Disordered" evidence="1">
    <location>
        <begin position="342"/>
        <end position="372"/>
    </location>
</feature>
<evidence type="ECO:0000259" key="2">
    <source>
        <dbReference type="Pfam" id="PF12937"/>
    </source>
</evidence>
<dbReference type="Gene3D" id="3.80.10.10">
    <property type="entry name" value="Ribonuclease Inhibitor"/>
    <property type="match status" value="1"/>
</dbReference>
<keyword evidence="4" id="KW-1185">Reference proteome</keyword>
<evidence type="ECO:0000313" key="4">
    <source>
        <dbReference type="Proteomes" id="UP000076532"/>
    </source>
</evidence>
<accession>A0A166NYV1</accession>
<gene>
    <name evidence="3" type="ORF">FIBSPDRAFT_855705</name>
</gene>
<organism evidence="3 4">
    <name type="scientific">Athelia psychrophila</name>
    <dbReference type="NCBI Taxonomy" id="1759441"/>
    <lineage>
        <taxon>Eukaryota</taxon>
        <taxon>Fungi</taxon>
        <taxon>Dikarya</taxon>
        <taxon>Basidiomycota</taxon>
        <taxon>Agaricomycotina</taxon>
        <taxon>Agaricomycetes</taxon>
        <taxon>Agaricomycetidae</taxon>
        <taxon>Atheliales</taxon>
        <taxon>Atheliaceae</taxon>
        <taxon>Athelia</taxon>
    </lineage>
</organism>
<dbReference type="InterPro" id="IPR032675">
    <property type="entry name" value="LRR_dom_sf"/>
</dbReference>
<dbReference type="SUPFAM" id="SSF52047">
    <property type="entry name" value="RNI-like"/>
    <property type="match status" value="1"/>
</dbReference>
<dbReference type="InterPro" id="IPR001810">
    <property type="entry name" value="F-box_dom"/>
</dbReference>
<dbReference type="STRING" id="436010.A0A166NYV1"/>
<sequence>MHQALFIDEIVRHIFSFSADDAVNNGYTSLCRSARCCKTWQEPALDALWSQLFCAAPLIRLIPGVLEKDGVFTLPSESVPDLDIFCSYARRVRIITHRHRRPMDPCIVSLLQSAFSNIHVLPQLSRASISVPSWDAFSVCMAQSPSLRQLTLDLGFNRARIDAKGWSNDEVAAGYLEGLISSPNPSIEQMELRGLALGHPRIASSLVSLGASMRFLTLTTGASLSPSTLAGVVTFPRLEDLEVHAGHISSDDLAEALKAGGGERGVFPALRKLRVRAQAPLVELLLGKMASCQLAQLHLEAVSQPQGERAHNWAQTFALIPAKAASTLQELTIEHHLDLPMENEPNANIPIPIPSSASPAGPDAPSGTTDTATWTLTSLRPFEPLTHLRRLVLDTTLPPCLNDADMEILARWWPKVEHLELGGLVSDLNCVHPDSTNRTTLACLHSFAKWCTRLETLVLNLDVTAYPSDAQCGVAQTSLRNLALGSTLAPEPADLARYLGRVFPALEIVDGIPKFEDEFKAANCLMHPAN</sequence>
<feature type="compositionally biased region" description="Low complexity" evidence="1">
    <location>
        <begin position="345"/>
        <end position="372"/>
    </location>
</feature>
<feature type="domain" description="F-box" evidence="2">
    <location>
        <begin position="8"/>
        <end position="54"/>
    </location>
</feature>
<protein>
    <recommendedName>
        <fullName evidence="2">F-box domain-containing protein</fullName>
    </recommendedName>
</protein>
<name>A0A166NYV1_9AGAM</name>
<dbReference type="Proteomes" id="UP000076532">
    <property type="component" value="Unassembled WGS sequence"/>
</dbReference>